<protein>
    <recommendedName>
        <fullName evidence="4">DUF3397 domain-containing protein</fullName>
    </recommendedName>
</protein>
<keyword evidence="1" id="KW-0812">Transmembrane</keyword>
<organism evidence="2 3">
    <name type="scientific">Virgibacillus indicus</name>
    <dbReference type="NCBI Taxonomy" id="2024554"/>
    <lineage>
        <taxon>Bacteria</taxon>
        <taxon>Bacillati</taxon>
        <taxon>Bacillota</taxon>
        <taxon>Bacilli</taxon>
        <taxon>Bacillales</taxon>
        <taxon>Bacillaceae</taxon>
        <taxon>Virgibacillus</taxon>
    </lineage>
</organism>
<proteinExistence type="predicted"/>
<feature type="transmembrane region" description="Helical" evidence="1">
    <location>
        <begin position="105"/>
        <end position="126"/>
    </location>
</feature>
<evidence type="ECO:0000313" key="3">
    <source>
        <dbReference type="Proteomes" id="UP000216498"/>
    </source>
</evidence>
<name>A0A265NGN8_9BACI</name>
<dbReference type="AlphaFoldDB" id="A0A265NGN8"/>
<dbReference type="OrthoDB" id="2353183at2"/>
<feature type="transmembrane region" description="Helical" evidence="1">
    <location>
        <begin position="6"/>
        <end position="26"/>
    </location>
</feature>
<feature type="transmembrane region" description="Helical" evidence="1">
    <location>
        <begin position="67"/>
        <end position="85"/>
    </location>
</feature>
<feature type="transmembrane region" description="Helical" evidence="1">
    <location>
        <begin position="41"/>
        <end position="61"/>
    </location>
</feature>
<dbReference type="Pfam" id="PF11877">
    <property type="entry name" value="DUF3397"/>
    <property type="match status" value="1"/>
</dbReference>
<dbReference type="RefSeq" id="WP_094884009.1">
    <property type="nucleotide sequence ID" value="NZ_NPMS01000001.1"/>
</dbReference>
<accession>A0A265NGN8</accession>
<dbReference type="Proteomes" id="UP000216498">
    <property type="component" value="Unassembled WGS sequence"/>
</dbReference>
<dbReference type="InterPro" id="IPR024515">
    <property type="entry name" value="DUF3397"/>
</dbReference>
<evidence type="ECO:0000256" key="1">
    <source>
        <dbReference type="SAM" id="Phobius"/>
    </source>
</evidence>
<sequence>MVDYIVYFFAFFITVPFFATLVVYMISRKVHPGKWKAVHKAVNWTTILYIIADIMLISIIFDRQFTGIAAVILLFILTLIIIIQWKTNTEVLFGKAFKTLWRISFLLFLFIYICLLMIGIIQRIFFY</sequence>
<keyword evidence="1" id="KW-1133">Transmembrane helix</keyword>
<evidence type="ECO:0008006" key="4">
    <source>
        <dbReference type="Google" id="ProtNLM"/>
    </source>
</evidence>
<reference evidence="2 3" key="1">
    <citation type="submission" date="2017-08" db="EMBL/GenBank/DDBJ databases">
        <title>Virgibacillus indicus sp. nov. and Virgibacillus profoundi sp. nov, two moderately halophilic bacteria isolated from marine sediment by using the Microfluidic Streak Plate.</title>
        <authorList>
            <person name="Xu B."/>
            <person name="Hu B."/>
            <person name="Wang J."/>
            <person name="Zhu Y."/>
            <person name="Huang L."/>
            <person name="Du W."/>
            <person name="Huang Y."/>
        </authorList>
    </citation>
    <scope>NUCLEOTIDE SEQUENCE [LARGE SCALE GENOMIC DNA]</scope>
    <source>
        <strain evidence="2 3">IO3-P2-C2</strain>
    </source>
</reference>
<gene>
    <name evidence="2" type="ORF">CIL03_04525</name>
</gene>
<keyword evidence="3" id="KW-1185">Reference proteome</keyword>
<comment type="caution">
    <text evidence="2">The sequence shown here is derived from an EMBL/GenBank/DDBJ whole genome shotgun (WGS) entry which is preliminary data.</text>
</comment>
<dbReference type="EMBL" id="NPMS01000001">
    <property type="protein sequence ID" value="OZU90416.1"/>
    <property type="molecule type" value="Genomic_DNA"/>
</dbReference>
<keyword evidence="1" id="KW-0472">Membrane</keyword>
<evidence type="ECO:0000313" key="2">
    <source>
        <dbReference type="EMBL" id="OZU90416.1"/>
    </source>
</evidence>